<dbReference type="Gene3D" id="6.10.250.690">
    <property type="match status" value="1"/>
</dbReference>
<dbReference type="Proteomes" id="UP000295788">
    <property type="component" value="Unassembled WGS sequence"/>
</dbReference>
<dbReference type="Gene3D" id="1.10.10.10">
    <property type="entry name" value="Winged helix-like DNA-binding domain superfamily/Winged helix DNA-binding domain"/>
    <property type="match status" value="1"/>
</dbReference>
<keyword evidence="4" id="KW-0805">Transcription regulation</keyword>
<feature type="DNA-binding region" description="OmpR/PhoB-type" evidence="8">
    <location>
        <begin position="127"/>
        <end position="226"/>
    </location>
</feature>
<dbReference type="PANTHER" id="PTHR48111">
    <property type="entry name" value="REGULATOR OF RPOS"/>
    <property type="match status" value="1"/>
</dbReference>
<dbReference type="PROSITE" id="PS51755">
    <property type="entry name" value="OMPR_PHOB"/>
    <property type="match status" value="1"/>
</dbReference>
<dbReference type="OrthoDB" id="9790442at2"/>
<dbReference type="PROSITE" id="PS50110">
    <property type="entry name" value="RESPONSE_REGULATORY"/>
    <property type="match status" value="1"/>
</dbReference>
<comment type="subcellular location">
    <subcellularLocation>
        <location evidence="1">Cytoplasm</location>
    </subcellularLocation>
</comment>
<dbReference type="Gene3D" id="3.40.50.2300">
    <property type="match status" value="1"/>
</dbReference>
<protein>
    <submittedName>
        <fullName evidence="11">Winged helix family two component transcriptional regulator</fullName>
    </submittedName>
</protein>
<accession>A0A4R3KB49</accession>
<evidence type="ECO:0000256" key="5">
    <source>
        <dbReference type="ARBA" id="ARBA00023125"/>
    </source>
</evidence>
<evidence type="ECO:0000256" key="2">
    <source>
        <dbReference type="ARBA" id="ARBA00022553"/>
    </source>
</evidence>
<dbReference type="AlphaFoldDB" id="A0A4R3KB49"/>
<dbReference type="Pfam" id="PF00486">
    <property type="entry name" value="Trans_reg_C"/>
    <property type="match status" value="1"/>
</dbReference>
<proteinExistence type="predicted"/>
<evidence type="ECO:0000256" key="7">
    <source>
        <dbReference type="PROSITE-ProRule" id="PRU00169"/>
    </source>
</evidence>
<evidence type="ECO:0000256" key="6">
    <source>
        <dbReference type="ARBA" id="ARBA00023163"/>
    </source>
</evidence>
<keyword evidence="2 7" id="KW-0597">Phosphoprotein</keyword>
<feature type="modified residue" description="4-aspartylphosphate" evidence="7">
    <location>
        <position position="53"/>
    </location>
</feature>
<dbReference type="PANTHER" id="PTHR48111:SF1">
    <property type="entry name" value="TWO-COMPONENT RESPONSE REGULATOR ORR33"/>
    <property type="match status" value="1"/>
</dbReference>
<dbReference type="GO" id="GO:0000976">
    <property type="term" value="F:transcription cis-regulatory region binding"/>
    <property type="evidence" value="ECO:0007669"/>
    <property type="project" value="TreeGrafter"/>
</dbReference>
<gene>
    <name evidence="11" type="ORF">EDD72_1199</name>
</gene>
<evidence type="ECO:0000259" key="10">
    <source>
        <dbReference type="PROSITE" id="PS51755"/>
    </source>
</evidence>
<keyword evidence="6" id="KW-0804">Transcription</keyword>
<keyword evidence="12" id="KW-1185">Reference proteome</keyword>
<dbReference type="GO" id="GO:0005829">
    <property type="term" value="C:cytosol"/>
    <property type="evidence" value="ECO:0007669"/>
    <property type="project" value="TreeGrafter"/>
</dbReference>
<dbReference type="FunFam" id="1.10.10.10:FF:000018">
    <property type="entry name" value="DNA-binding response regulator ResD"/>
    <property type="match status" value="1"/>
</dbReference>
<dbReference type="SMART" id="SM00448">
    <property type="entry name" value="REC"/>
    <property type="match status" value="1"/>
</dbReference>
<evidence type="ECO:0000256" key="8">
    <source>
        <dbReference type="PROSITE-ProRule" id="PRU01091"/>
    </source>
</evidence>
<dbReference type="GO" id="GO:0032993">
    <property type="term" value="C:protein-DNA complex"/>
    <property type="evidence" value="ECO:0007669"/>
    <property type="project" value="TreeGrafter"/>
</dbReference>
<dbReference type="GO" id="GO:0006355">
    <property type="term" value="P:regulation of DNA-templated transcription"/>
    <property type="evidence" value="ECO:0007669"/>
    <property type="project" value="InterPro"/>
</dbReference>
<reference evidence="11 12" key="1">
    <citation type="submission" date="2019-03" db="EMBL/GenBank/DDBJ databases">
        <title>Genomic Encyclopedia of Type Strains, Phase IV (KMG-IV): sequencing the most valuable type-strain genomes for metagenomic binning, comparative biology and taxonomic classification.</title>
        <authorList>
            <person name="Goeker M."/>
        </authorList>
    </citation>
    <scope>NUCLEOTIDE SEQUENCE [LARGE SCALE GENOMIC DNA]</scope>
    <source>
        <strain evidence="11 12">DSM 23802</strain>
    </source>
</reference>
<keyword evidence="3" id="KW-0902">Two-component regulatory system</keyword>
<dbReference type="FunFam" id="3.40.50.2300:FF:000001">
    <property type="entry name" value="DNA-binding response regulator PhoB"/>
    <property type="match status" value="1"/>
</dbReference>
<evidence type="ECO:0000313" key="11">
    <source>
        <dbReference type="EMBL" id="TCS79891.1"/>
    </source>
</evidence>
<evidence type="ECO:0000313" key="12">
    <source>
        <dbReference type="Proteomes" id="UP000295788"/>
    </source>
</evidence>
<dbReference type="Pfam" id="PF00072">
    <property type="entry name" value="Response_reg"/>
    <property type="match status" value="1"/>
</dbReference>
<dbReference type="GO" id="GO:0000156">
    <property type="term" value="F:phosphorelay response regulator activity"/>
    <property type="evidence" value="ECO:0007669"/>
    <property type="project" value="TreeGrafter"/>
</dbReference>
<dbReference type="CDD" id="cd00383">
    <property type="entry name" value="trans_reg_C"/>
    <property type="match status" value="1"/>
</dbReference>
<evidence type="ECO:0000256" key="1">
    <source>
        <dbReference type="ARBA" id="ARBA00004496"/>
    </source>
</evidence>
<evidence type="ECO:0000259" key="9">
    <source>
        <dbReference type="PROSITE" id="PS50110"/>
    </source>
</evidence>
<dbReference type="SMART" id="SM00862">
    <property type="entry name" value="Trans_reg_C"/>
    <property type="match status" value="1"/>
</dbReference>
<comment type="caution">
    <text evidence="11">The sequence shown here is derived from an EMBL/GenBank/DDBJ whole genome shotgun (WGS) entry which is preliminary data.</text>
</comment>
<dbReference type="SUPFAM" id="SSF52172">
    <property type="entry name" value="CheY-like"/>
    <property type="match status" value="1"/>
</dbReference>
<dbReference type="InterPro" id="IPR039420">
    <property type="entry name" value="WalR-like"/>
</dbReference>
<evidence type="ECO:0000256" key="3">
    <source>
        <dbReference type="ARBA" id="ARBA00023012"/>
    </source>
</evidence>
<feature type="domain" description="OmpR/PhoB-type" evidence="10">
    <location>
        <begin position="127"/>
        <end position="226"/>
    </location>
</feature>
<name>A0A4R3KB49_9BACI</name>
<sequence>MKNVILIADDDERIRSVVKLYLEAEDYTVIEVDNGQKVLDVLEKQHIDLLLLDLMMPVLDGWTVTKFVRKNLDIPIIMITAKGEENDRILGLELGADDYIVKPFSPREVVARVKTVLRRAESSSSDSHVYKVKNLTVNVITRQVLINDEEVKFTLKEFDILHYLVKSPGRIVTREELLEQVWGFDYIGDSRTVDTHMNRLRDKIDKNGGDSSFIHTVRGVGYKFLPNGQ</sequence>
<organism evidence="11 12">
    <name type="scientific">Tepidibacillus fermentans</name>
    <dbReference type="NCBI Taxonomy" id="1281767"/>
    <lineage>
        <taxon>Bacteria</taxon>
        <taxon>Bacillati</taxon>
        <taxon>Bacillota</taxon>
        <taxon>Bacilli</taxon>
        <taxon>Bacillales</taxon>
        <taxon>Bacillaceae</taxon>
        <taxon>Tepidibacillus</taxon>
    </lineage>
</organism>
<evidence type="ECO:0000256" key="4">
    <source>
        <dbReference type="ARBA" id="ARBA00023015"/>
    </source>
</evidence>
<dbReference type="InterPro" id="IPR001789">
    <property type="entry name" value="Sig_transdc_resp-reg_receiver"/>
</dbReference>
<feature type="domain" description="Response regulatory" evidence="9">
    <location>
        <begin position="4"/>
        <end position="117"/>
    </location>
</feature>
<dbReference type="InterPro" id="IPR001867">
    <property type="entry name" value="OmpR/PhoB-type_DNA-bd"/>
</dbReference>
<keyword evidence="5 8" id="KW-0238">DNA-binding</keyword>
<dbReference type="EMBL" id="SMAB01000019">
    <property type="protein sequence ID" value="TCS79891.1"/>
    <property type="molecule type" value="Genomic_DNA"/>
</dbReference>
<dbReference type="InterPro" id="IPR036388">
    <property type="entry name" value="WH-like_DNA-bd_sf"/>
</dbReference>
<dbReference type="InterPro" id="IPR011006">
    <property type="entry name" value="CheY-like_superfamily"/>
</dbReference>
<dbReference type="RefSeq" id="WP_132769979.1">
    <property type="nucleotide sequence ID" value="NZ_SMAB01000019.1"/>
</dbReference>